<dbReference type="Proteomes" id="UP000264541">
    <property type="component" value="Unassembled WGS sequence"/>
</dbReference>
<name>A0A372LLH6_9BACI</name>
<dbReference type="RefSeq" id="WP_117327283.1">
    <property type="nucleotide sequence ID" value="NZ_QVTE01000039.1"/>
</dbReference>
<evidence type="ECO:0000259" key="1">
    <source>
        <dbReference type="Pfam" id="PF00248"/>
    </source>
</evidence>
<feature type="domain" description="NADP-dependent oxidoreductase" evidence="1">
    <location>
        <begin position="15"/>
        <end position="295"/>
    </location>
</feature>
<dbReference type="OrthoDB" id="9773828at2"/>
<dbReference type="Pfam" id="PF00248">
    <property type="entry name" value="Aldo_ket_red"/>
    <property type="match status" value="1"/>
</dbReference>
<dbReference type="Gene3D" id="3.20.20.100">
    <property type="entry name" value="NADP-dependent oxidoreductase domain"/>
    <property type="match status" value="1"/>
</dbReference>
<dbReference type="GO" id="GO:0016491">
    <property type="term" value="F:oxidoreductase activity"/>
    <property type="evidence" value="ECO:0007669"/>
    <property type="project" value="InterPro"/>
</dbReference>
<accession>A0A372LLH6</accession>
<dbReference type="InterPro" id="IPR023210">
    <property type="entry name" value="NADP_OxRdtase_dom"/>
</dbReference>
<evidence type="ECO:0000313" key="3">
    <source>
        <dbReference type="Proteomes" id="UP000264541"/>
    </source>
</evidence>
<proteinExistence type="predicted"/>
<dbReference type="PRINTS" id="PR00069">
    <property type="entry name" value="ALDKETRDTASE"/>
</dbReference>
<dbReference type="AlphaFoldDB" id="A0A372LLH6"/>
<dbReference type="PANTHER" id="PTHR43312:SF1">
    <property type="entry name" value="NADP-DEPENDENT OXIDOREDUCTASE DOMAIN-CONTAINING PROTEIN"/>
    <property type="match status" value="1"/>
</dbReference>
<keyword evidence="3" id="KW-1185">Reference proteome</keyword>
<dbReference type="InterPro" id="IPR036812">
    <property type="entry name" value="NAD(P)_OxRdtase_dom_sf"/>
</dbReference>
<protein>
    <submittedName>
        <fullName evidence="2">Aldo/keto reductase</fullName>
    </submittedName>
</protein>
<reference evidence="2 3" key="1">
    <citation type="submission" date="2018-08" db="EMBL/GenBank/DDBJ databases">
        <title>Bacillus chawlae sp. nov., Bacillus glennii sp. nov., and Bacillus saganii sp. nov. Isolated from the Vehicle Assembly Building at Kennedy Space Center where the Viking Spacecraft were Assembled.</title>
        <authorList>
            <person name="Seuylemezian A."/>
            <person name="Vaishampayan P."/>
        </authorList>
    </citation>
    <scope>NUCLEOTIDE SEQUENCE [LARGE SCALE GENOMIC DNA]</scope>
    <source>
        <strain evidence="2 3">V47-23a</strain>
    </source>
</reference>
<evidence type="ECO:0000313" key="2">
    <source>
        <dbReference type="EMBL" id="RFU67755.1"/>
    </source>
</evidence>
<comment type="caution">
    <text evidence="2">The sequence shown here is derived from an EMBL/GenBank/DDBJ whole genome shotgun (WGS) entry which is preliminary data.</text>
</comment>
<dbReference type="CDD" id="cd19086">
    <property type="entry name" value="AKR_AKR11C1"/>
    <property type="match status" value="1"/>
</dbReference>
<gene>
    <name evidence="2" type="ORF">D0469_13580</name>
</gene>
<dbReference type="SUPFAM" id="SSF51430">
    <property type="entry name" value="NAD(P)-linked oxidoreductase"/>
    <property type="match status" value="1"/>
</dbReference>
<organism evidence="2 3">
    <name type="scientific">Peribacillus saganii</name>
    <dbReference type="NCBI Taxonomy" id="2303992"/>
    <lineage>
        <taxon>Bacteria</taxon>
        <taxon>Bacillati</taxon>
        <taxon>Bacillota</taxon>
        <taxon>Bacilli</taxon>
        <taxon>Bacillales</taxon>
        <taxon>Bacillaceae</taxon>
        <taxon>Peribacillus</taxon>
    </lineage>
</organism>
<sequence length="306" mass="34677">MKKRRLGNSELFVSEMGFGCMSLGTDEKKAAHILHAAIDEGITYFDTADLYDFGRNEEIVGKALKPFRDKVVLSTKAGNRWNERRDGWSWDPSKQYIKAAVKDSLKRLGTDYIDLYQLHGGTIDDPIDETIEAFEELVQEGYIRYYGISSIRPNVIKQYLKRSSIVSIMMQYSLFDRRPEEWLPLIEENHVSVIARGPVAKGLLSDKMLSKASGGVKDNGYLDYSFQELEHILPLIAEKLPSRSMNEIALKYVLTSSTVGAIIPGASTIEQLQENVKAVNSPPLTEEEQKILNEITKQSIYESHRH</sequence>
<dbReference type="InterPro" id="IPR053135">
    <property type="entry name" value="AKR2_Oxidoreductase"/>
</dbReference>
<dbReference type="InterPro" id="IPR020471">
    <property type="entry name" value="AKR"/>
</dbReference>
<dbReference type="PANTHER" id="PTHR43312">
    <property type="entry name" value="D-THREO-ALDOSE 1-DEHYDROGENASE"/>
    <property type="match status" value="1"/>
</dbReference>
<dbReference type="EMBL" id="QVTE01000039">
    <property type="protein sequence ID" value="RFU67755.1"/>
    <property type="molecule type" value="Genomic_DNA"/>
</dbReference>